<evidence type="ECO:0000313" key="3">
    <source>
        <dbReference type="Proteomes" id="UP000287651"/>
    </source>
</evidence>
<sequence length="96" mass="10495">MHGKSIFCFDFHCACDAPAEVSQQWYQSQANTSKRGQLTKPPTRVASHGQTPCRGGRPWLGPLQGRPPMAKPGCKGNRLRPRPLARGRLDASKASP</sequence>
<feature type="compositionally biased region" description="Polar residues" evidence="1">
    <location>
        <begin position="27"/>
        <end position="36"/>
    </location>
</feature>
<name>A0A426X5N7_ENSVE</name>
<evidence type="ECO:0000313" key="2">
    <source>
        <dbReference type="EMBL" id="RRT34760.1"/>
    </source>
</evidence>
<dbReference type="AlphaFoldDB" id="A0A426X5N7"/>
<comment type="caution">
    <text evidence="2">The sequence shown here is derived from an EMBL/GenBank/DDBJ whole genome shotgun (WGS) entry which is preliminary data.</text>
</comment>
<protein>
    <submittedName>
        <fullName evidence="2">Uncharacterized protein</fullName>
    </submittedName>
</protein>
<gene>
    <name evidence="2" type="ORF">B296_00053492</name>
</gene>
<dbReference type="EMBL" id="AMZH03026114">
    <property type="protein sequence ID" value="RRT34760.1"/>
    <property type="molecule type" value="Genomic_DNA"/>
</dbReference>
<evidence type="ECO:0000256" key="1">
    <source>
        <dbReference type="SAM" id="MobiDB-lite"/>
    </source>
</evidence>
<reference evidence="2 3" key="1">
    <citation type="journal article" date="2014" name="Agronomy (Basel)">
        <title>A Draft Genome Sequence for Ensete ventricosum, the Drought-Tolerant Tree Against Hunger.</title>
        <authorList>
            <person name="Harrison J."/>
            <person name="Moore K.A."/>
            <person name="Paszkiewicz K."/>
            <person name="Jones T."/>
            <person name="Grant M."/>
            <person name="Ambacheew D."/>
            <person name="Muzemil S."/>
            <person name="Studholme D.J."/>
        </authorList>
    </citation>
    <scope>NUCLEOTIDE SEQUENCE [LARGE SCALE GENOMIC DNA]</scope>
</reference>
<organism evidence="2 3">
    <name type="scientific">Ensete ventricosum</name>
    <name type="common">Abyssinian banana</name>
    <name type="synonym">Musa ensete</name>
    <dbReference type="NCBI Taxonomy" id="4639"/>
    <lineage>
        <taxon>Eukaryota</taxon>
        <taxon>Viridiplantae</taxon>
        <taxon>Streptophyta</taxon>
        <taxon>Embryophyta</taxon>
        <taxon>Tracheophyta</taxon>
        <taxon>Spermatophyta</taxon>
        <taxon>Magnoliopsida</taxon>
        <taxon>Liliopsida</taxon>
        <taxon>Zingiberales</taxon>
        <taxon>Musaceae</taxon>
        <taxon>Ensete</taxon>
    </lineage>
</organism>
<accession>A0A426X5N7</accession>
<proteinExistence type="predicted"/>
<dbReference type="Proteomes" id="UP000287651">
    <property type="component" value="Unassembled WGS sequence"/>
</dbReference>
<feature type="compositionally biased region" description="Basic and acidic residues" evidence="1">
    <location>
        <begin position="87"/>
        <end position="96"/>
    </location>
</feature>
<feature type="region of interest" description="Disordered" evidence="1">
    <location>
        <begin position="27"/>
        <end position="96"/>
    </location>
</feature>